<feature type="non-terminal residue" evidence="1">
    <location>
        <position position="33"/>
    </location>
</feature>
<accession>A0AAV4VIH9</accession>
<dbReference type="Proteomes" id="UP001054945">
    <property type="component" value="Unassembled WGS sequence"/>
</dbReference>
<proteinExistence type="predicted"/>
<name>A0AAV4VIH9_CAEEX</name>
<keyword evidence="2" id="KW-1185">Reference proteome</keyword>
<gene>
    <name evidence="1" type="ORF">CEXT_185711</name>
</gene>
<reference evidence="1 2" key="1">
    <citation type="submission" date="2021-06" db="EMBL/GenBank/DDBJ databases">
        <title>Caerostris extrusa draft genome.</title>
        <authorList>
            <person name="Kono N."/>
            <person name="Arakawa K."/>
        </authorList>
    </citation>
    <scope>NUCLEOTIDE SEQUENCE [LARGE SCALE GENOMIC DNA]</scope>
</reference>
<organism evidence="1 2">
    <name type="scientific">Caerostris extrusa</name>
    <name type="common">Bark spider</name>
    <name type="synonym">Caerostris bankana</name>
    <dbReference type="NCBI Taxonomy" id="172846"/>
    <lineage>
        <taxon>Eukaryota</taxon>
        <taxon>Metazoa</taxon>
        <taxon>Ecdysozoa</taxon>
        <taxon>Arthropoda</taxon>
        <taxon>Chelicerata</taxon>
        <taxon>Arachnida</taxon>
        <taxon>Araneae</taxon>
        <taxon>Araneomorphae</taxon>
        <taxon>Entelegynae</taxon>
        <taxon>Araneoidea</taxon>
        <taxon>Araneidae</taxon>
        <taxon>Caerostris</taxon>
    </lineage>
</organism>
<dbReference type="AlphaFoldDB" id="A0AAV4VIH9"/>
<protein>
    <submittedName>
        <fullName evidence="1">Uncharacterized protein</fullName>
    </submittedName>
</protein>
<sequence>MHKLKGRDGTNNWWMTRIPRSRRFVVFRCSMLW</sequence>
<evidence type="ECO:0000313" key="1">
    <source>
        <dbReference type="EMBL" id="GIY69644.1"/>
    </source>
</evidence>
<comment type="caution">
    <text evidence="1">The sequence shown here is derived from an EMBL/GenBank/DDBJ whole genome shotgun (WGS) entry which is preliminary data.</text>
</comment>
<evidence type="ECO:0000313" key="2">
    <source>
        <dbReference type="Proteomes" id="UP001054945"/>
    </source>
</evidence>
<dbReference type="EMBL" id="BPLR01014562">
    <property type="protein sequence ID" value="GIY69644.1"/>
    <property type="molecule type" value="Genomic_DNA"/>
</dbReference>